<accession>T0YIA2</accession>
<evidence type="ECO:0000259" key="3">
    <source>
        <dbReference type="PROSITE" id="PS51819"/>
    </source>
</evidence>
<evidence type="ECO:0000256" key="2">
    <source>
        <dbReference type="ARBA" id="ARBA00022723"/>
    </source>
</evidence>
<dbReference type="InterPro" id="IPR051785">
    <property type="entry name" value="MMCE/EMCE_epimerase"/>
</dbReference>
<evidence type="ECO:0000256" key="1">
    <source>
        <dbReference type="ARBA" id="ARBA00009308"/>
    </source>
</evidence>
<dbReference type="NCBIfam" id="TIGR03081">
    <property type="entry name" value="metmalonyl_epim"/>
    <property type="match status" value="1"/>
</dbReference>
<dbReference type="GO" id="GO:0046872">
    <property type="term" value="F:metal ion binding"/>
    <property type="evidence" value="ECO:0007669"/>
    <property type="project" value="UniProtKB-KW"/>
</dbReference>
<evidence type="ECO:0000313" key="4">
    <source>
        <dbReference type="EMBL" id="EQD31647.1"/>
    </source>
</evidence>
<reference evidence="4" key="2">
    <citation type="journal article" date="2014" name="ISME J.">
        <title>Microbial stratification in low pH oxic and suboxic macroscopic growths along an acid mine drainage.</title>
        <authorList>
            <person name="Mendez-Garcia C."/>
            <person name="Mesa V."/>
            <person name="Sprenger R.R."/>
            <person name="Richter M."/>
            <person name="Diez M.S."/>
            <person name="Solano J."/>
            <person name="Bargiela R."/>
            <person name="Golyshina O.V."/>
            <person name="Manteca A."/>
            <person name="Ramos J.L."/>
            <person name="Gallego J.R."/>
            <person name="Llorente I."/>
            <person name="Martins Dos Santos V.A."/>
            <person name="Jensen O.N."/>
            <person name="Pelaez A.I."/>
            <person name="Sanchez J."/>
            <person name="Ferrer M."/>
        </authorList>
    </citation>
    <scope>NUCLEOTIDE SEQUENCE</scope>
</reference>
<sequence>MHGAGEVGHIDHVGIAVRKIDEALGRWTPYLGSPIQPPELVPTQRVRVAFLKVGGSRIELLEPTEADSPVGRFLGQRGEGMHHLAFSVADVDAALAKVARSGGRLIDTQGRAGAGGHRVGFAHPATYGGVLVEFVEAHP</sequence>
<dbReference type="PANTHER" id="PTHR43048:SF3">
    <property type="entry name" value="METHYLMALONYL-COA EPIMERASE, MITOCHONDRIAL"/>
    <property type="match status" value="1"/>
</dbReference>
<comment type="similarity">
    <text evidence="1">Belongs to the methylmalonyl-CoA epimerase family.</text>
</comment>
<dbReference type="EMBL" id="AUZY01012047">
    <property type="protein sequence ID" value="EQD31647.1"/>
    <property type="molecule type" value="Genomic_DNA"/>
</dbReference>
<gene>
    <name evidence="4" type="ORF">B1B_18024</name>
</gene>
<dbReference type="SUPFAM" id="SSF54593">
    <property type="entry name" value="Glyoxalase/Bleomycin resistance protein/Dihydroxybiphenyl dioxygenase"/>
    <property type="match status" value="1"/>
</dbReference>
<dbReference type="InterPro" id="IPR037523">
    <property type="entry name" value="VOC_core"/>
</dbReference>
<keyword evidence="4" id="KW-0413">Isomerase</keyword>
<dbReference type="PROSITE" id="PS51819">
    <property type="entry name" value="VOC"/>
    <property type="match status" value="1"/>
</dbReference>
<name>T0YIA2_9ZZZZ</name>
<comment type="caution">
    <text evidence="4">The sequence shown here is derived from an EMBL/GenBank/DDBJ whole genome shotgun (WGS) entry which is preliminary data.</text>
</comment>
<protein>
    <submittedName>
        <fullName evidence="4">Methylmalonyl-CoA epimerase</fullName>
        <ecNumber evidence="4">5.1.99.1</ecNumber>
    </submittedName>
</protein>
<dbReference type="PANTHER" id="PTHR43048">
    <property type="entry name" value="METHYLMALONYL-COA EPIMERASE"/>
    <property type="match status" value="1"/>
</dbReference>
<feature type="domain" description="VOC" evidence="3">
    <location>
        <begin position="9"/>
        <end position="137"/>
    </location>
</feature>
<dbReference type="Gene3D" id="3.10.180.10">
    <property type="entry name" value="2,3-Dihydroxybiphenyl 1,2-Dioxygenase, domain 1"/>
    <property type="match status" value="1"/>
</dbReference>
<reference evidence="4" key="1">
    <citation type="submission" date="2013-08" db="EMBL/GenBank/DDBJ databases">
        <authorList>
            <person name="Mendez C."/>
            <person name="Richter M."/>
            <person name="Ferrer M."/>
            <person name="Sanchez J."/>
        </authorList>
    </citation>
    <scope>NUCLEOTIDE SEQUENCE</scope>
</reference>
<proteinExistence type="inferred from homology"/>
<dbReference type="EC" id="5.1.99.1" evidence="4"/>
<dbReference type="InterPro" id="IPR029068">
    <property type="entry name" value="Glyas_Bleomycin-R_OHBP_Dase"/>
</dbReference>
<dbReference type="InterPro" id="IPR017515">
    <property type="entry name" value="MeMalonyl-CoA_epimerase"/>
</dbReference>
<keyword evidence="2" id="KW-0479">Metal-binding</keyword>
<dbReference type="GO" id="GO:0046491">
    <property type="term" value="P:L-methylmalonyl-CoA metabolic process"/>
    <property type="evidence" value="ECO:0007669"/>
    <property type="project" value="TreeGrafter"/>
</dbReference>
<organism evidence="4">
    <name type="scientific">mine drainage metagenome</name>
    <dbReference type="NCBI Taxonomy" id="410659"/>
    <lineage>
        <taxon>unclassified sequences</taxon>
        <taxon>metagenomes</taxon>
        <taxon>ecological metagenomes</taxon>
    </lineage>
</organism>
<dbReference type="AlphaFoldDB" id="T0YIA2"/>
<dbReference type="GO" id="GO:0004493">
    <property type="term" value="F:methylmalonyl-CoA epimerase activity"/>
    <property type="evidence" value="ECO:0007669"/>
    <property type="project" value="UniProtKB-EC"/>
</dbReference>
<dbReference type="CDD" id="cd07249">
    <property type="entry name" value="MMCE"/>
    <property type="match status" value="1"/>
</dbReference>
<dbReference type="Pfam" id="PF13669">
    <property type="entry name" value="Glyoxalase_4"/>
    <property type="match status" value="1"/>
</dbReference>